<accession>A0A0E9XRW5</accession>
<proteinExistence type="predicted"/>
<dbReference type="AlphaFoldDB" id="A0A0E9XRW5"/>
<sequence>MKDKRRVGIRVFSAIKTFSQL</sequence>
<dbReference type="EMBL" id="GBXM01003977">
    <property type="protein sequence ID" value="JAI04601.1"/>
    <property type="molecule type" value="Transcribed_RNA"/>
</dbReference>
<protein>
    <submittedName>
        <fullName evidence="1">Uncharacterized protein</fullName>
    </submittedName>
</protein>
<name>A0A0E9XRW5_ANGAN</name>
<evidence type="ECO:0000313" key="1">
    <source>
        <dbReference type="EMBL" id="JAI04601.1"/>
    </source>
</evidence>
<reference evidence="1" key="1">
    <citation type="submission" date="2014-11" db="EMBL/GenBank/DDBJ databases">
        <authorList>
            <person name="Amaro Gonzalez C."/>
        </authorList>
    </citation>
    <scope>NUCLEOTIDE SEQUENCE</scope>
</reference>
<organism evidence="1">
    <name type="scientific">Anguilla anguilla</name>
    <name type="common">European freshwater eel</name>
    <name type="synonym">Muraena anguilla</name>
    <dbReference type="NCBI Taxonomy" id="7936"/>
    <lineage>
        <taxon>Eukaryota</taxon>
        <taxon>Metazoa</taxon>
        <taxon>Chordata</taxon>
        <taxon>Craniata</taxon>
        <taxon>Vertebrata</taxon>
        <taxon>Euteleostomi</taxon>
        <taxon>Actinopterygii</taxon>
        <taxon>Neopterygii</taxon>
        <taxon>Teleostei</taxon>
        <taxon>Anguilliformes</taxon>
        <taxon>Anguillidae</taxon>
        <taxon>Anguilla</taxon>
    </lineage>
</organism>
<reference evidence="1" key="2">
    <citation type="journal article" date="2015" name="Fish Shellfish Immunol.">
        <title>Early steps in the European eel (Anguilla anguilla)-Vibrio vulnificus interaction in the gills: Role of the RtxA13 toxin.</title>
        <authorList>
            <person name="Callol A."/>
            <person name="Pajuelo D."/>
            <person name="Ebbesson L."/>
            <person name="Teles M."/>
            <person name="MacKenzie S."/>
            <person name="Amaro C."/>
        </authorList>
    </citation>
    <scope>NUCLEOTIDE SEQUENCE</scope>
</reference>